<dbReference type="Pfam" id="PF02732">
    <property type="entry name" value="ERCC4"/>
    <property type="match status" value="1"/>
</dbReference>
<dbReference type="FunFam" id="3.40.50.10130:FF:000003">
    <property type="entry name" value="Crossover junction endonuclease MUS81"/>
    <property type="match status" value="1"/>
</dbReference>
<protein>
    <recommendedName>
        <fullName evidence="14">Crossover junction endonuclease MUS81</fullName>
        <ecNumber evidence="14">3.1.22.-</ecNumber>
    </recommendedName>
</protein>
<dbReference type="GO" id="GO:0008821">
    <property type="term" value="F:crossover junction DNA endonuclease activity"/>
    <property type="evidence" value="ECO:0007669"/>
    <property type="project" value="UniProtKB-UniRule"/>
</dbReference>
<evidence type="ECO:0000256" key="1">
    <source>
        <dbReference type="ARBA" id="ARBA00001946"/>
    </source>
</evidence>
<dbReference type="CDD" id="cd21036">
    <property type="entry name" value="WH_MUS81"/>
    <property type="match status" value="1"/>
</dbReference>
<evidence type="ECO:0000259" key="16">
    <source>
        <dbReference type="SMART" id="SM00891"/>
    </source>
</evidence>
<keyword evidence="13" id="KW-0469">Meiosis</keyword>
<dbReference type="SMART" id="SM00891">
    <property type="entry name" value="ERCC4"/>
    <property type="match status" value="1"/>
</dbReference>
<sequence length="603" mass="67675">MAECANTLYAQWLSEMMEEPRIANGKALPTYRRALRAIKECKVVMQHASEAEDLNGIGKNICRALEEKHNKYCLENNLPLPQKHRKRARNIIGAEDPEADIADSSRDQPPAKKRIKKQYVPNYRSGAYALMMALSELEKFAEKGLPKEELKHRAQPYTDASFFVATDNTKYYTAWKSIDTLLQKEYVCVKGHPTKRYCLTNEGWAAADQMRMGEATQNSTEQAGPSKTKNKNKPVSTSTSTSQSSKVTATTGVVDLSSDSELESEVQNTPLPKLIPIKDSGPSATKSASAATLNSKPIILQPGTFEVKLLLDTREIQAKKNRDYIAGELLKQGIDVETRALPLGDAVWIAKVNTACAPAFRLQNINDDDEGSDEVVLEHVVERKRLDDLLHSLKDGRYHEQKFRLRKSGMRHVTYLIEDYSLPSETQAHWAQSIESSLAQMQVVDDIFVKRTAKTDDSIKYLARMTRSLKKMYEHKELHVLPSMSLVVAMHHKTLQILREKSPISTFCITFSAFCSLCDKSDSLTLRDLYLKMLMCMRGVTGDKAIEIQKIWPTPNAFIEAYSDLGPDAAAKKKMVSDRLAKQISRKQIGPTLSAGIAEVWGK</sequence>
<evidence type="ECO:0000256" key="2">
    <source>
        <dbReference type="ARBA" id="ARBA00004123"/>
    </source>
</evidence>
<comment type="subcellular location">
    <subcellularLocation>
        <location evidence="2 14">Nucleus</location>
    </subcellularLocation>
</comment>
<dbReference type="GO" id="GO:0046872">
    <property type="term" value="F:metal ion binding"/>
    <property type="evidence" value="ECO:0007669"/>
    <property type="project" value="UniProtKB-UniRule"/>
</dbReference>
<comment type="function">
    <text evidence="14">Interacts with EME1 to form a DNA structure-specific endonuclease with substrate preference for branched DNA structures with a 5'-end at the branch nick. Typical substrates include 3'-flap structures, D-loops, replication forks and nicked Holliday junctions. May be required in mitosis for the processing of stalled or collapsed replication fork intermediates. May be required in meiosis for the repair of meiosis-specific double strand breaks subsequent to single-end invasion (SEI).</text>
</comment>
<proteinExistence type="inferred from homology"/>
<dbReference type="GO" id="GO:0000712">
    <property type="term" value="P:resolution of meiotic recombination intermediates"/>
    <property type="evidence" value="ECO:0007669"/>
    <property type="project" value="UniProtKB-ARBA"/>
</dbReference>
<dbReference type="Gene3D" id="1.10.150.110">
    <property type="entry name" value="DNA polymerase beta, N-terminal domain-like"/>
    <property type="match status" value="1"/>
</dbReference>
<dbReference type="InterPro" id="IPR011335">
    <property type="entry name" value="Restrct_endonuc-II-like"/>
</dbReference>
<evidence type="ECO:0000256" key="14">
    <source>
        <dbReference type="RuleBase" id="RU369042"/>
    </source>
</evidence>
<keyword evidence="7 14" id="KW-0227">DNA damage</keyword>
<dbReference type="FunFam" id="1.10.10.10:FF:000307">
    <property type="entry name" value="Crossover junction endonuclease MUS81"/>
    <property type="match status" value="1"/>
</dbReference>
<evidence type="ECO:0000256" key="13">
    <source>
        <dbReference type="ARBA" id="ARBA00023254"/>
    </source>
</evidence>
<dbReference type="GO" id="GO:0000727">
    <property type="term" value="P:double-strand break repair via break-induced replication"/>
    <property type="evidence" value="ECO:0007669"/>
    <property type="project" value="UniProtKB-UniRule"/>
</dbReference>
<dbReference type="EC" id="3.1.22.-" evidence="14"/>
<keyword evidence="10 14" id="KW-0233">DNA recombination</keyword>
<keyword evidence="4 14" id="KW-0540">Nuclease</keyword>
<keyword evidence="6 14" id="KW-0255">Endonuclease</keyword>
<gene>
    <name evidence="17" type="primary">MUS81</name>
    <name evidence="17" type="ORF">LTR05_005512</name>
</gene>
<evidence type="ECO:0000256" key="10">
    <source>
        <dbReference type="ARBA" id="ARBA00023172"/>
    </source>
</evidence>
<evidence type="ECO:0000256" key="6">
    <source>
        <dbReference type="ARBA" id="ARBA00022759"/>
    </source>
</evidence>
<feature type="compositionally biased region" description="Polar residues" evidence="15">
    <location>
        <begin position="215"/>
        <end position="227"/>
    </location>
</feature>
<dbReference type="Gene3D" id="3.40.50.10130">
    <property type="match status" value="1"/>
</dbReference>
<dbReference type="AlphaFoldDB" id="A0AAN7SYX3"/>
<feature type="region of interest" description="Disordered" evidence="15">
    <location>
        <begin position="212"/>
        <end position="250"/>
    </location>
</feature>
<dbReference type="GO" id="GO:0003677">
    <property type="term" value="F:DNA binding"/>
    <property type="evidence" value="ECO:0007669"/>
    <property type="project" value="UniProtKB-UniRule"/>
</dbReference>
<dbReference type="InterPro" id="IPR006166">
    <property type="entry name" value="ERCC4_domain"/>
</dbReference>
<feature type="compositionally biased region" description="Low complexity" evidence="15">
    <location>
        <begin position="236"/>
        <end position="250"/>
    </location>
</feature>
<keyword evidence="11 14" id="KW-0234">DNA repair</keyword>
<dbReference type="InterPro" id="IPR047416">
    <property type="entry name" value="XPF_nuclease_Mus81"/>
</dbReference>
<dbReference type="PANTHER" id="PTHR13451">
    <property type="entry name" value="CLASS II CROSSOVER JUNCTION ENDONUCLEASE MUS81"/>
    <property type="match status" value="1"/>
</dbReference>
<dbReference type="Gene3D" id="1.10.150.670">
    <property type="entry name" value="Crossover junction endonuclease EME1, DNA-binding domain"/>
    <property type="match status" value="1"/>
</dbReference>
<dbReference type="EMBL" id="JAVRRJ010000005">
    <property type="protein sequence ID" value="KAK5084436.1"/>
    <property type="molecule type" value="Genomic_DNA"/>
</dbReference>
<evidence type="ECO:0000256" key="9">
    <source>
        <dbReference type="ARBA" id="ARBA00022842"/>
    </source>
</evidence>
<evidence type="ECO:0000256" key="11">
    <source>
        <dbReference type="ARBA" id="ARBA00023204"/>
    </source>
</evidence>
<dbReference type="GO" id="GO:0048257">
    <property type="term" value="F:3'-flap endonuclease activity"/>
    <property type="evidence" value="ECO:0007669"/>
    <property type="project" value="TreeGrafter"/>
</dbReference>
<dbReference type="Pfam" id="PF14716">
    <property type="entry name" value="HHH_8"/>
    <property type="match status" value="1"/>
</dbReference>
<keyword evidence="9 14" id="KW-0460">Magnesium</keyword>
<accession>A0AAN7SYX3</accession>
<dbReference type="GO" id="GO:0005634">
    <property type="term" value="C:nucleus"/>
    <property type="evidence" value="ECO:0007669"/>
    <property type="project" value="UniProtKB-SubCell"/>
</dbReference>
<comment type="similarity">
    <text evidence="3 14">Belongs to the XPF family.</text>
</comment>
<dbReference type="Proteomes" id="UP001309876">
    <property type="component" value="Unassembled WGS sequence"/>
</dbReference>
<dbReference type="InterPro" id="IPR036388">
    <property type="entry name" value="WH-like_DNA-bd_sf"/>
</dbReference>
<comment type="caution">
    <text evidence="17">The sequence shown here is derived from an EMBL/GenBank/DDBJ whole genome shotgun (WGS) entry which is preliminary data.</text>
</comment>
<comment type="cofactor">
    <cofactor evidence="1 14">
        <name>Mg(2+)</name>
        <dbReference type="ChEBI" id="CHEBI:18420"/>
    </cofactor>
</comment>
<feature type="domain" description="ERCC4" evidence="16">
    <location>
        <begin position="308"/>
        <end position="421"/>
    </location>
</feature>
<evidence type="ECO:0000256" key="12">
    <source>
        <dbReference type="ARBA" id="ARBA00023242"/>
    </source>
</evidence>
<keyword evidence="8 14" id="KW-0378">Hydrolase</keyword>
<dbReference type="CDD" id="cd20074">
    <property type="entry name" value="XPF_nuclease_Mus81"/>
    <property type="match status" value="1"/>
</dbReference>
<dbReference type="Pfam" id="PF21136">
    <property type="entry name" value="WHD_MUS81"/>
    <property type="match status" value="1"/>
</dbReference>
<evidence type="ECO:0000256" key="7">
    <source>
        <dbReference type="ARBA" id="ARBA00022763"/>
    </source>
</evidence>
<keyword evidence="12 14" id="KW-0539">Nucleus</keyword>
<organism evidence="17 18">
    <name type="scientific">Lithohypha guttulata</name>
    <dbReference type="NCBI Taxonomy" id="1690604"/>
    <lineage>
        <taxon>Eukaryota</taxon>
        <taxon>Fungi</taxon>
        <taxon>Dikarya</taxon>
        <taxon>Ascomycota</taxon>
        <taxon>Pezizomycotina</taxon>
        <taxon>Eurotiomycetes</taxon>
        <taxon>Chaetothyriomycetidae</taxon>
        <taxon>Chaetothyriales</taxon>
        <taxon>Trichomeriaceae</taxon>
        <taxon>Lithohypha</taxon>
    </lineage>
</organism>
<dbReference type="Gene3D" id="1.10.10.10">
    <property type="entry name" value="Winged helix-like DNA-binding domain superfamily/Winged helix DNA-binding domain"/>
    <property type="match status" value="1"/>
</dbReference>
<evidence type="ECO:0000256" key="5">
    <source>
        <dbReference type="ARBA" id="ARBA00022723"/>
    </source>
</evidence>
<dbReference type="SUPFAM" id="SSF52980">
    <property type="entry name" value="Restriction endonuclease-like"/>
    <property type="match status" value="1"/>
</dbReference>
<keyword evidence="18" id="KW-1185">Reference proteome</keyword>
<feature type="region of interest" description="Disordered" evidence="15">
    <location>
        <begin position="93"/>
        <end position="113"/>
    </location>
</feature>
<evidence type="ECO:0000256" key="4">
    <source>
        <dbReference type="ARBA" id="ARBA00022722"/>
    </source>
</evidence>
<dbReference type="InterPro" id="IPR010996">
    <property type="entry name" value="HHH_MUS81"/>
</dbReference>
<evidence type="ECO:0000256" key="3">
    <source>
        <dbReference type="ARBA" id="ARBA00010015"/>
    </source>
</evidence>
<comment type="subunit">
    <text evidence="14">Interacts with EME1.</text>
</comment>
<reference evidence="17 18" key="1">
    <citation type="submission" date="2023-08" db="EMBL/GenBank/DDBJ databases">
        <title>Black Yeasts Isolated from many extreme environments.</title>
        <authorList>
            <person name="Coleine C."/>
            <person name="Stajich J.E."/>
            <person name="Selbmann L."/>
        </authorList>
    </citation>
    <scope>NUCLEOTIDE SEQUENCE [LARGE SCALE GENOMIC DNA]</scope>
    <source>
        <strain evidence="17 18">CCFEE 5910</strain>
    </source>
</reference>
<dbReference type="InterPro" id="IPR027421">
    <property type="entry name" value="DNA_pol_lamdba_lyase_dom_sf"/>
</dbReference>
<dbReference type="InterPro" id="IPR033309">
    <property type="entry name" value="Mus81"/>
</dbReference>
<evidence type="ECO:0000256" key="8">
    <source>
        <dbReference type="ARBA" id="ARBA00022801"/>
    </source>
</evidence>
<evidence type="ECO:0000256" key="15">
    <source>
        <dbReference type="SAM" id="MobiDB-lite"/>
    </source>
</evidence>
<evidence type="ECO:0000313" key="17">
    <source>
        <dbReference type="EMBL" id="KAK5084436.1"/>
    </source>
</evidence>
<dbReference type="InterPro" id="IPR047417">
    <property type="entry name" value="WHD_MUS81"/>
</dbReference>
<dbReference type="SUPFAM" id="SSF47802">
    <property type="entry name" value="DNA polymerase beta, N-terminal domain-like"/>
    <property type="match status" value="1"/>
</dbReference>
<dbReference type="PANTHER" id="PTHR13451:SF0">
    <property type="entry name" value="CROSSOVER JUNCTION ENDONUCLEASE MUS81"/>
    <property type="match status" value="1"/>
</dbReference>
<evidence type="ECO:0000313" key="18">
    <source>
        <dbReference type="Proteomes" id="UP001309876"/>
    </source>
</evidence>
<dbReference type="GO" id="GO:0048476">
    <property type="term" value="C:Holliday junction resolvase complex"/>
    <property type="evidence" value="ECO:0007669"/>
    <property type="project" value="UniProtKB-UniRule"/>
</dbReference>
<keyword evidence="5 14" id="KW-0479">Metal-binding</keyword>
<dbReference type="GO" id="GO:0031573">
    <property type="term" value="P:mitotic intra-S DNA damage checkpoint signaling"/>
    <property type="evidence" value="ECO:0007669"/>
    <property type="project" value="TreeGrafter"/>
</dbReference>
<dbReference type="InterPro" id="IPR042530">
    <property type="entry name" value="EME1/EME2_C"/>
</dbReference>
<name>A0AAN7SYX3_9EURO</name>
<dbReference type="GO" id="GO:0006308">
    <property type="term" value="P:DNA catabolic process"/>
    <property type="evidence" value="ECO:0007669"/>
    <property type="project" value="UniProtKB-UniRule"/>
</dbReference>